<name>A0ABV1DFC2_9FIRM</name>
<evidence type="ECO:0000256" key="4">
    <source>
        <dbReference type="NCBIfam" id="TIGR00152"/>
    </source>
</evidence>
<dbReference type="InterPro" id="IPR001977">
    <property type="entry name" value="Depp_CoAkinase"/>
</dbReference>
<evidence type="ECO:0000313" key="6">
    <source>
        <dbReference type="Proteomes" id="UP001454086"/>
    </source>
</evidence>
<accession>A0ABV1DFC2</accession>
<dbReference type="NCBIfam" id="TIGR00152">
    <property type="entry name" value="dephospho-CoA kinase"/>
    <property type="match status" value="1"/>
</dbReference>
<comment type="similarity">
    <text evidence="3">Belongs to the CoaE family.</text>
</comment>
<reference evidence="5 6" key="1">
    <citation type="submission" date="2024-03" db="EMBL/GenBank/DDBJ databases">
        <title>Human intestinal bacterial collection.</title>
        <authorList>
            <person name="Pauvert C."/>
            <person name="Hitch T.C.A."/>
            <person name="Clavel T."/>
        </authorList>
    </citation>
    <scope>NUCLEOTIDE SEQUENCE [LARGE SCALE GENOMIC DNA]</scope>
    <source>
        <strain evidence="5 6">CLA-SR-H021</strain>
    </source>
</reference>
<evidence type="ECO:0000256" key="2">
    <source>
        <dbReference type="ARBA" id="ARBA00022840"/>
    </source>
</evidence>
<dbReference type="RefSeq" id="WP_227794790.1">
    <property type="nucleotide sequence ID" value="NZ_JAJFEB010000002.1"/>
</dbReference>
<comment type="caution">
    <text evidence="5">The sequence shown here is derived from an EMBL/GenBank/DDBJ whole genome shotgun (WGS) entry which is preliminary data.</text>
</comment>
<dbReference type="InterPro" id="IPR027417">
    <property type="entry name" value="P-loop_NTPase"/>
</dbReference>
<comment type="function">
    <text evidence="3">Catalyzes the phosphorylation of the 3'-hydroxyl group of dephosphocoenzyme A to form coenzyme A.</text>
</comment>
<evidence type="ECO:0000256" key="1">
    <source>
        <dbReference type="ARBA" id="ARBA00022741"/>
    </source>
</evidence>
<comment type="subcellular location">
    <subcellularLocation>
        <location evidence="3">Cytoplasm</location>
    </subcellularLocation>
</comment>
<protein>
    <recommendedName>
        <fullName evidence="3 4">Dephospho-CoA kinase</fullName>
        <ecNumber evidence="3 4">2.7.1.24</ecNumber>
    </recommendedName>
    <alternativeName>
        <fullName evidence="3">Dephosphocoenzyme A kinase</fullName>
    </alternativeName>
</protein>
<evidence type="ECO:0000313" key="5">
    <source>
        <dbReference type="EMBL" id="MEQ2427889.1"/>
    </source>
</evidence>
<comment type="pathway">
    <text evidence="3">Cofactor biosynthesis; coenzyme A biosynthesis; CoA from (R)-pantothenate: step 5/5.</text>
</comment>
<dbReference type="Proteomes" id="UP001454086">
    <property type="component" value="Unassembled WGS sequence"/>
</dbReference>
<dbReference type="EMBL" id="JBBMFM010000133">
    <property type="protein sequence ID" value="MEQ2427889.1"/>
    <property type="molecule type" value="Genomic_DNA"/>
</dbReference>
<gene>
    <name evidence="3 5" type="primary">coaE</name>
    <name evidence="5" type="ORF">WMQ36_23275</name>
</gene>
<dbReference type="PROSITE" id="PS51219">
    <property type="entry name" value="DPCK"/>
    <property type="match status" value="1"/>
</dbReference>
<comment type="catalytic activity">
    <reaction evidence="3">
        <text>3'-dephospho-CoA + ATP = ADP + CoA + H(+)</text>
        <dbReference type="Rhea" id="RHEA:18245"/>
        <dbReference type="ChEBI" id="CHEBI:15378"/>
        <dbReference type="ChEBI" id="CHEBI:30616"/>
        <dbReference type="ChEBI" id="CHEBI:57287"/>
        <dbReference type="ChEBI" id="CHEBI:57328"/>
        <dbReference type="ChEBI" id="CHEBI:456216"/>
        <dbReference type="EC" id="2.7.1.24"/>
    </reaction>
</comment>
<dbReference type="CDD" id="cd02022">
    <property type="entry name" value="DPCK"/>
    <property type="match status" value="1"/>
</dbReference>
<dbReference type="SUPFAM" id="SSF52540">
    <property type="entry name" value="P-loop containing nucleoside triphosphate hydrolases"/>
    <property type="match status" value="1"/>
</dbReference>
<dbReference type="Gene3D" id="3.40.50.300">
    <property type="entry name" value="P-loop containing nucleotide triphosphate hydrolases"/>
    <property type="match status" value="1"/>
</dbReference>
<feature type="binding site" evidence="3">
    <location>
        <begin position="20"/>
        <end position="25"/>
    </location>
    <ligand>
        <name>ATP</name>
        <dbReference type="ChEBI" id="CHEBI:30616"/>
    </ligand>
</feature>
<dbReference type="PANTHER" id="PTHR10695:SF46">
    <property type="entry name" value="BIFUNCTIONAL COENZYME A SYNTHASE-RELATED"/>
    <property type="match status" value="1"/>
</dbReference>
<keyword evidence="3 5" id="KW-0808">Transferase</keyword>
<keyword evidence="3" id="KW-0173">Coenzyme A biosynthesis</keyword>
<keyword evidence="6" id="KW-1185">Reference proteome</keyword>
<keyword evidence="2 3" id="KW-0067">ATP-binding</keyword>
<keyword evidence="3" id="KW-0963">Cytoplasm</keyword>
<dbReference type="EC" id="2.7.1.24" evidence="3 4"/>
<keyword evidence="1 3" id="KW-0547">Nucleotide-binding</keyword>
<proteinExistence type="inferred from homology"/>
<dbReference type="PANTHER" id="PTHR10695">
    <property type="entry name" value="DEPHOSPHO-COA KINASE-RELATED"/>
    <property type="match status" value="1"/>
</dbReference>
<sequence length="203" mass="23144">MEECGNVKDKFILGITGGVGSGKSRILDILQKDYGFHVIQADQVAKGLMEPGMEGYHAVVDYLGPSVLKEDKSLDRAVMADIIFHDPVKRRRVDELTHPLVWKAAMKEAREAREGRVVIEAAIPSKEFRDKCSKMWYVYTSRENRMERLKTGRGYTREKTLSIMDNQASDEVFRSFCDSVIDNDKSLEETRMQIAALMRHISP</sequence>
<keyword evidence="3 5" id="KW-0418">Kinase</keyword>
<organism evidence="5 6">
    <name type="scientific">Enterocloster hominis</name>
    <name type="common">ex Hitch et al. 2024</name>
    <dbReference type="NCBI Taxonomy" id="1917870"/>
    <lineage>
        <taxon>Bacteria</taxon>
        <taxon>Bacillati</taxon>
        <taxon>Bacillota</taxon>
        <taxon>Clostridia</taxon>
        <taxon>Lachnospirales</taxon>
        <taxon>Lachnospiraceae</taxon>
        <taxon>Enterocloster</taxon>
    </lineage>
</organism>
<evidence type="ECO:0000256" key="3">
    <source>
        <dbReference type="HAMAP-Rule" id="MF_00376"/>
    </source>
</evidence>
<dbReference type="HAMAP" id="MF_00376">
    <property type="entry name" value="Dephospho_CoA_kinase"/>
    <property type="match status" value="1"/>
</dbReference>
<dbReference type="GO" id="GO:0004140">
    <property type="term" value="F:dephospho-CoA kinase activity"/>
    <property type="evidence" value="ECO:0007669"/>
    <property type="project" value="UniProtKB-EC"/>
</dbReference>
<dbReference type="Pfam" id="PF01121">
    <property type="entry name" value="CoaE"/>
    <property type="match status" value="1"/>
</dbReference>